<dbReference type="InterPro" id="IPR037523">
    <property type="entry name" value="VOC_core"/>
</dbReference>
<evidence type="ECO:0000256" key="1">
    <source>
        <dbReference type="SAM" id="Phobius"/>
    </source>
</evidence>
<accession>A0A1R1F441</accession>
<keyword evidence="1" id="KW-1133">Transmembrane helix</keyword>
<dbReference type="Gene3D" id="3.10.180.10">
    <property type="entry name" value="2,3-Dihydroxybiphenyl 1,2-Dioxygenase, domain 1"/>
    <property type="match status" value="1"/>
</dbReference>
<feature type="transmembrane region" description="Helical" evidence="1">
    <location>
        <begin position="122"/>
        <end position="144"/>
    </location>
</feature>
<organism evidence="3 4">
    <name type="scientific">Paenibacillus rhizosphaerae</name>
    <dbReference type="NCBI Taxonomy" id="297318"/>
    <lineage>
        <taxon>Bacteria</taxon>
        <taxon>Bacillati</taxon>
        <taxon>Bacillota</taxon>
        <taxon>Bacilli</taxon>
        <taxon>Bacillales</taxon>
        <taxon>Paenibacillaceae</taxon>
        <taxon>Paenibacillus</taxon>
    </lineage>
</organism>
<feature type="domain" description="VOC" evidence="2">
    <location>
        <begin position="1"/>
        <end position="115"/>
    </location>
</feature>
<dbReference type="PROSITE" id="PS51819">
    <property type="entry name" value="VOC"/>
    <property type="match status" value="1"/>
</dbReference>
<dbReference type="SUPFAM" id="SSF54593">
    <property type="entry name" value="Glyoxalase/Bleomycin resistance protein/Dihydroxybiphenyl dioxygenase"/>
    <property type="match status" value="1"/>
</dbReference>
<dbReference type="RefSeq" id="WP_076169101.1">
    <property type="nucleotide sequence ID" value="NZ_MRTP01000001.1"/>
</dbReference>
<evidence type="ECO:0000313" key="4">
    <source>
        <dbReference type="Proteomes" id="UP000187172"/>
    </source>
</evidence>
<proteinExistence type="predicted"/>
<dbReference type="Proteomes" id="UP000187172">
    <property type="component" value="Unassembled WGS sequence"/>
</dbReference>
<dbReference type="InterPro" id="IPR029068">
    <property type="entry name" value="Glyas_Bleomycin-R_OHBP_Dase"/>
</dbReference>
<keyword evidence="1" id="KW-0812">Transmembrane</keyword>
<comment type="caution">
    <text evidence="3">The sequence shown here is derived from an EMBL/GenBank/DDBJ whole genome shotgun (WGS) entry which is preliminary data.</text>
</comment>
<keyword evidence="1" id="KW-0472">Membrane</keyword>
<dbReference type="InterPro" id="IPR004360">
    <property type="entry name" value="Glyas_Fos-R_dOase_dom"/>
</dbReference>
<keyword evidence="4" id="KW-1185">Reference proteome</keyword>
<dbReference type="EMBL" id="MRTP01000001">
    <property type="protein sequence ID" value="OMF58878.1"/>
    <property type="molecule type" value="Genomic_DNA"/>
</dbReference>
<sequence length="162" mass="18323">MLAVMKEFYANKLGFPVEFQTKDSFTVRVGETALSFVRDDGAVRPHYHYALNIPENQIVEAKEWLLRQGCPLLNAAPMEFQGIDASEDIAFFRGTNAHAIYFEDPSGNLVELIARHSMKNCLLNWIFTLGIGFQVFLAGFALFVDSKQRGTHANFEEVLDMI</sequence>
<dbReference type="Pfam" id="PF00903">
    <property type="entry name" value="Glyoxalase"/>
    <property type="match status" value="1"/>
</dbReference>
<evidence type="ECO:0000313" key="3">
    <source>
        <dbReference type="EMBL" id="OMF58878.1"/>
    </source>
</evidence>
<evidence type="ECO:0000259" key="2">
    <source>
        <dbReference type="PROSITE" id="PS51819"/>
    </source>
</evidence>
<dbReference type="AlphaFoldDB" id="A0A1R1F441"/>
<protein>
    <recommendedName>
        <fullName evidence="2">VOC domain-containing protein</fullName>
    </recommendedName>
</protein>
<gene>
    <name evidence="3" type="ORF">BK138_10470</name>
</gene>
<reference evidence="3 4" key="1">
    <citation type="submission" date="2016-11" db="EMBL/GenBank/DDBJ databases">
        <title>Paenibacillus species isolates.</title>
        <authorList>
            <person name="Beno S.M."/>
        </authorList>
    </citation>
    <scope>NUCLEOTIDE SEQUENCE [LARGE SCALE GENOMIC DNA]</scope>
    <source>
        <strain evidence="3 4">FSL R5-0378</strain>
    </source>
</reference>
<dbReference type="STRING" id="297318.BK138_10470"/>
<name>A0A1R1F441_9BACL</name>